<dbReference type="InterPro" id="IPR036034">
    <property type="entry name" value="PDZ_sf"/>
</dbReference>
<dbReference type="InterPro" id="IPR001478">
    <property type="entry name" value="PDZ"/>
</dbReference>
<proteinExistence type="predicted"/>
<sequence>MVVELVALYYPLDFIVYHGGQATDLSPYVIVENGDTNDVGTLYMLSIYTSRGTGALWIRSLFDEDMDIKPIQAVMPQDMSMEEYQEQMKKNMSDSQKKATLLALQTAGLPVEVEGGGLLINGFTENTKMKDVLREGDVLLSFQGQRLLLNEDLQLKLKQKSPGDTIGLTVLREGVTREVEGVLVGDENGNAKLGIYISPQAWSVQYHQSIEFADEEIGGGSAGLMMTLQILNQLIENDITAGHQIAGTGTIRLDGSIGPIEGVRQKLRAAEQAHAEYFLVASENAEQAKELAKEIQVVSVATLQEALQFLQTLPPRYE</sequence>
<evidence type="ECO:0008006" key="4">
    <source>
        <dbReference type="Google" id="ProtNLM"/>
    </source>
</evidence>
<dbReference type="GO" id="GO:0005524">
    <property type="term" value="F:ATP binding"/>
    <property type="evidence" value="ECO:0007669"/>
    <property type="project" value="InterPro"/>
</dbReference>
<evidence type="ECO:0000259" key="2">
    <source>
        <dbReference type="Pfam" id="PF13180"/>
    </source>
</evidence>
<dbReference type="SUPFAM" id="SSF54211">
    <property type="entry name" value="Ribosomal protein S5 domain 2-like"/>
    <property type="match status" value="1"/>
</dbReference>
<comment type="caution">
    <text evidence="3">The sequence shown here is derived from an EMBL/GenBank/DDBJ whole genome shotgun (WGS) entry which is preliminary data.</text>
</comment>
<organism evidence="3">
    <name type="scientific">bioreactor metagenome</name>
    <dbReference type="NCBI Taxonomy" id="1076179"/>
    <lineage>
        <taxon>unclassified sequences</taxon>
        <taxon>metagenomes</taxon>
        <taxon>ecological metagenomes</taxon>
    </lineage>
</organism>
<name>A0A645DKC1_9ZZZZ</name>
<dbReference type="InterPro" id="IPR014721">
    <property type="entry name" value="Ribsml_uS5_D2-typ_fold_subgr"/>
</dbReference>
<reference evidence="3" key="1">
    <citation type="submission" date="2019-08" db="EMBL/GenBank/DDBJ databases">
        <authorList>
            <person name="Kucharzyk K."/>
            <person name="Murdoch R.W."/>
            <person name="Higgins S."/>
            <person name="Loffler F."/>
        </authorList>
    </citation>
    <scope>NUCLEOTIDE SEQUENCE</scope>
</reference>
<feature type="domain" description="PDZ" evidence="2">
    <location>
        <begin position="123"/>
        <end position="180"/>
    </location>
</feature>
<dbReference type="InterPro" id="IPR027065">
    <property type="entry name" value="Lon_Prtase"/>
</dbReference>
<dbReference type="GO" id="GO:0006508">
    <property type="term" value="P:proteolysis"/>
    <property type="evidence" value="ECO:0007669"/>
    <property type="project" value="InterPro"/>
</dbReference>
<accession>A0A645DKC1</accession>
<dbReference type="Gene3D" id="2.30.42.10">
    <property type="match status" value="1"/>
</dbReference>
<feature type="domain" description="Lon proteolytic" evidence="1">
    <location>
        <begin position="219"/>
        <end position="307"/>
    </location>
</feature>
<evidence type="ECO:0000259" key="1">
    <source>
        <dbReference type="Pfam" id="PF05362"/>
    </source>
</evidence>
<dbReference type="GO" id="GO:0030163">
    <property type="term" value="P:protein catabolic process"/>
    <property type="evidence" value="ECO:0007669"/>
    <property type="project" value="InterPro"/>
</dbReference>
<dbReference type="SUPFAM" id="SSF50156">
    <property type="entry name" value="PDZ domain-like"/>
    <property type="match status" value="1"/>
</dbReference>
<gene>
    <name evidence="3" type="primary">ylbL_2</name>
    <name evidence="3" type="ORF">SDC9_137009</name>
</gene>
<dbReference type="InterPro" id="IPR008269">
    <property type="entry name" value="Lon_proteolytic"/>
</dbReference>
<dbReference type="EMBL" id="VSSQ01037254">
    <property type="protein sequence ID" value="MPM89894.1"/>
    <property type="molecule type" value="Genomic_DNA"/>
</dbReference>
<dbReference type="GO" id="GO:0004176">
    <property type="term" value="F:ATP-dependent peptidase activity"/>
    <property type="evidence" value="ECO:0007669"/>
    <property type="project" value="InterPro"/>
</dbReference>
<protein>
    <recommendedName>
        <fullName evidence="4">Endopeptidase La</fullName>
    </recommendedName>
</protein>
<dbReference type="AlphaFoldDB" id="A0A645DKC1"/>
<dbReference type="Pfam" id="PF13180">
    <property type="entry name" value="PDZ_2"/>
    <property type="match status" value="1"/>
</dbReference>
<dbReference type="PANTHER" id="PTHR10046">
    <property type="entry name" value="ATP DEPENDENT LON PROTEASE FAMILY MEMBER"/>
    <property type="match status" value="1"/>
</dbReference>
<dbReference type="InterPro" id="IPR020568">
    <property type="entry name" value="Ribosomal_Su5_D2-typ_SF"/>
</dbReference>
<dbReference type="GO" id="GO:0004252">
    <property type="term" value="F:serine-type endopeptidase activity"/>
    <property type="evidence" value="ECO:0007669"/>
    <property type="project" value="InterPro"/>
</dbReference>
<evidence type="ECO:0000313" key="3">
    <source>
        <dbReference type="EMBL" id="MPM89894.1"/>
    </source>
</evidence>
<dbReference type="Pfam" id="PF05362">
    <property type="entry name" value="Lon_C"/>
    <property type="match status" value="1"/>
</dbReference>
<dbReference type="Gene3D" id="3.30.230.10">
    <property type="match status" value="1"/>
</dbReference>